<dbReference type="PANTHER" id="PTHR48111:SF67">
    <property type="entry name" value="TRANSCRIPTIONAL REGULATORY PROTEIN TCTD"/>
    <property type="match status" value="1"/>
</dbReference>
<gene>
    <name evidence="8" type="ORF">FSC37_10930</name>
</gene>
<keyword evidence="3" id="KW-0804">Transcription</keyword>
<reference evidence="8 9" key="1">
    <citation type="submission" date="2019-08" db="EMBL/GenBank/DDBJ databases">
        <authorList>
            <person name="Khan S.A."/>
            <person name="Jeon C.O."/>
            <person name="Jeong S.E."/>
        </authorList>
    </citation>
    <scope>NUCLEOTIDE SEQUENCE [LARGE SCALE GENOMIC DNA]</scope>
    <source>
        <strain evidence="9">IMCC1728</strain>
    </source>
</reference>
<dbReference type="InterPro" id="IPR001789">
    <property type="entry name" value="Sig_transdc_resp-reg_receiver"/>
</dbReference>
<dbReference type="Pfam" id="PF00072">
    <property type="entry name" value="Response_reg"/>
    <property type="match status" value="1"/>
</dbReference>
<sequence length="224" mass="24258">MKLLLAEDDAILADALSASLAKAGFEVEVAPNGAVAEFLLLKQHFDLGVLDLGLPMVDGLTVLKRVRAAKPALPMLVLTALDGLEHRVAGLNAGADDYLTKPFDFPELEARIRALLRRARGAGGGSAQQFGKLSFDRDARRASVDGALLDLSPREWMLLDLLLSQRDRVVTKDQIAESWAVDRSESGAGSIEVYIHRLRRKLEGSGTAIRTVRGLGYLLEEGES</sequence>
<evidence type="ECO:0000256" key="1">
    <source>
        <dbReference type="ARBA" id="ARBA00023015"/>
    </source>
</evidence>
<feature type="modified residue" description="4-aspartylphosphate" evidence="4">
    <location>
        <position position="51"/>
    </location>
</feature>
<feature type="DNA-binding region" description="OmpR/PhoB-type" evidence="5">
    <location>
        <begin position="125"/>
        <end position="221"/>
    </location>
</feature>
<keyword evidence="2 5" id="KW-0238">DNA-binding</keyword>
<evidence type="ECO:0000313" key="9">
    <source>
        <dbReference type="Proteomes" id="UP000321832"/>
    </source>
</evidence>
<dbReference type="CDD" id="cd00383">
    <property type="entry name" value="trans_reg_C"/>
    <property type="match status" value="1"/>
</dbReference>
<dbReference type="InterPro" id="IPR001867">
    <property type="entry name" value="OmpR/PhoB-type_DNA-bd"/>
</dbReference>
<keyword evidence="4" id="KW-0597">Phosphoprotein</keyword>
<dbReference type="EMBL" id="VOPW01000001">
    <property type="protein sequence ID" value="TXC66233.1"/>
    <property type="molecule type" value="Genomic_DNA"/>
</dbReference>
<dbReference type="SMART" id="SM00862">
    <property type="entry name" value="Trans_reg_C"/>
    <property type="match status" value="1"/>
</dbReference>
<dbReference type="GO" id="GO:0006355">
    <property type="term" value="P:regulation of DNA-templated transcription"/>
    <property type="evidence" value="ECO:0007669"/>
    <property type="project" value="InterPro"/>
</dbReference>
<dbReference type="InterPro" id="IPR039420">
    <property type="entry name" value="WalR-like"/>
</dbReference>
<name>A0A5C6TZU3_9BURK</name>
<dbReference type="Pfam" id="PF00486">
    <property type="entry name" value="Trans_reg_C"/>
    <property type="match status" value="1"/>
</dbReference>
<dbReference type="SMART" id="SM00448">
    <property type="entry name" value="REC"/>
    <property type="match status" value="1"/>
</dbReference>
<dbReference type="Gene3D" id="6.10.250.690">
    <property type="match status" value="1"/>
</dbReference>
<evidence type="ECO:0000256" key="3">
    <source>
        <dbReference type="ARBA" id="ARBA00023163"/>
    </source>
</evidence>
<dbReference type="PANTHER" id="PTHR48111">
    <property type="entry name" value="REGULATOR OF RPOS"/>
    <property type="match status" value="1"/>
</dbReference>
<feature type="domain" description="Response regulatory" evidence="6">
    <location>
        <begin position="2"/>
        <end position="116"/>
    </location>
</feature>
<evidence type="ECO:0000259" key="6">
    <source>
        <dbReference type="PROSITE" id="PS50110"/>
    </source>
</evidence>
<keyword evidence="1" id="KW-0805">Transcription regulation</keyword>
<dbReference type="InterPro" id="IPR036388">
    <property type="entry name" value="WH-like_DNA-bd_sf"/>
</dbReference>
<dbReference type="GO" id="GO:0000156">
    <property type="term" value="F:phosphorelay response regulator activity"/>
    <property type="evidence" value="ECO:0007669"/>
    <property type="project" value="TreeGrafter"/>
</dbReference>
<comment type="caution">
    <text evidence="8">The sequence shown here is derived from an EMBL/GenBank/DDBJ whole genome shotgun (WGS) entry which is preliminary data.</text>
</comment>
<evidence type="ECO:0000313" key="8">
    <source>
        <dbReference type="EMBL" id="TXC66233.1"/>
    </source>
</evidence>
<dbReference type="Gene3D" id="3.40.50.2300">
    <property type="match status" value="1"/>
</dbReference>
<accession>A0A5C6TZU3</accession>
<dbReference type="GO" id="GO:0000976">
    <property type="term" value="F:transcription cis-regulatory region binding"/>
    <property type="evidence" value="ECO:0007669"/>
    <property type="project" value="TreeGrafter"/>
</dbReference>
<dbReference type="InterPro" id="IPR011006">
    <property type="entry name" value="CheY-like_superfamily"/>
</dbReference>
<evidence type="ECO:0000256" key="4">
    <source>
        <dbReference type="PROSITE-ProRule" id="PRU00169"/>
    </source>
</evidence>
<proteinExistence type="predicted"/>
<dbReference type="GO" id="GO:0032993">
    <property type="term" value="C:protein-DNA complex"/>
    <property type="evidence" value="ECO:0007669"/>
    <property type="project" value="TreeGrafter"/>
</dbReference>
<protein>
    <submittedName>
        <fullName evidence="8">Response regulator transcription factor</fullName>
    </submittedName>
</protein>
<dbReference type="SUPFAM" id="SSF52172">
    <property type="entry name" value="CheY-like"/>
    <property type="match status" value="1"/>
</dbReference>
<dbReference type="Gene3D" id="1.10.10.10">
    <property type="entry name" value="Winged helix-like DNA-binding domain superfamily/Winged helix DNA-binding domain"/>
    <property type="match status" value="1"/>
</dbReference>
<dbReference type="PROSITE" id="PS50110">
    <property type="entry name" value="RESPONSE_REGULATORY"/>
    <property type="match status" value="1"/>
</dbReference>
<feature type="domain" description="OmpR/PhoB-type" evidence="7">
    <location>
        <begin position="125"/>
        <end position="221"/>
    </location>
</feature>
<dbReference type="PROSITE" id="PS51755">
    <property type="entry name" value="OMPR_PHOB"/>
    <property type="match status" value="1"/>
</dbReference>
<evidence type="ECO:0000256" key="5">
    <source>
        <dbReference type="PROSITE-ProRule" id="PRU01091"/>
    </source>
</evidence>
<keyword evidence="9" id="KW-1185">Reference proteome</keyword>
<dbReference type="AlphaFoldDB" id="A0A5C6TZU3"/>
<organism evidence="8 9">
    <name type="scientific">Piscinibacter aquaticus</name>
    <dbReference type="NCBI Taxonomy" id="392597"/>
    <lineage>
        <taxon>Bacteria</taxon>
        <taxon>Pseudomonadati</taxon>
        <taxon>Pseudomonadota</taxon>
        <taxon>Betaproteobacteria</taxon>
        <taxon>Burkholderiales</taxon>
        <taxon>Sphaerotilaceae</taxon>
        <taxon>Piscinibacter</taxon>
    </lineage>
</organism>
<dbReference type="Proteomes" id="UP000321832">
    <property type="component" value="Unassembled WGS sequence"/>
</dbReference>
<evidence type="ECO:0000256" key="2">
    <source>
        <dbReference type="ARBA" id="ARBA00023125"/>
    </source>
</evidence>
<evidence type="ECO:0000259" key="7">
    <source>
        <dbReference type="PROSITE" id="PS51755"/>
    </source>
</evidence>
<dbReference type="GO" id="GO:0005829">
    <property type="term" value="C:cytosol"/>
    <property type="evidence" value="ECO:0007669"/>
    <property type="project" value="TreeGrafter"/>
</dbReference>